<dbReference type="InterPro" id="IPR029045">
    <property type="entry name" value="ClpP/crotonase-like_dom_sf"/>
</dbReference>
<dbReference type="PANTHER" id="PTHR43684">
    <property type="match status" value="1"/>
</dbReference>
<evidence type="ECO:0000313" key="4">
    <source>
        <dbReference type="EMBL" id="ATG72642.1"/>
    </source>
</evidence>
<keyword evidence="3" id="KW-0413">Isomerase</keyword>
<dbReference type="SUPFAM" id="SSF52096">
    <property type="entry name" value="ClpP/crotonase"/>
    <property type="match status" value="1"/>
</dbReference>
<comment type="subcellular location">
    <subcellularLocation>
        <location evidence="1">Peroxisome</location>
    </subcellularLocation>
</comment>
<organism evidence="4 5">
    <name type="scientific">Zobellella denitrificans</name>
    <dbReference type="NCBI Taxonomy" id="347534"/>
    <lineage>
        <taxon>Bacteria</taxon>
        <taxon>Pseudomonadati</taxon>
        <taxon>Pseudomonadota</taxon>
        <taxon>Gammaproteobacteria</taxon>
        <taxon>Aeromonadales</taxon>
        <taxon>Aeromonadaceae</taxon>
        <taxon>Zobellella</taxon>
    </lineage>
</organism>
<reference evidence="5" key="1">
    <citation type="submission" date="2015-09" db="EMBL/GenBank/DDBJ databases">
        <authorList>
            <person name="Shao Z."/>
            <person name="Wang L."/>
        </authorList>
    </citation>
    <scope>NUCLEOTIDE SEQUENCE [LARGE SCALE GENOMIC DNA]</scope>
    <source>
        <strain evidence="5">F13-1</strain>
    </source>
</reference>
<sequence>MNTEHRQDGDGVRHIRLNRPEKRNALDLGSYRWLREQLRSAIEDPGVRSIAFSAEGSDFCAGNDLADFLAGPELGPGHPIIELLHALADCPKPLLAGVQGNAVGIGATLLLHMDLVLLAEDARLSFPFVDLGLVPEFASSLLLPRRLGHVRACQLLLLGDSLDAATARDWGLANQLVATTELPARLEETARRLAAKPTRALLASKALLKAPEQALLHRTIDQEIEVFRQALAGDEARGRIAALLARIGGR</sequence>
<dbReference type="InterPro" id="IPR051053">
    <property type="entry name" value="ECH/Chromodomain_protein"/>
</dbReference>
<gene>
    <name evidence="4" type="ORF">AN401_01285</name>
</gene>
<accession>A0A231MZ77</accession>
<keyword evidence="2" id="KW-0576">Peroxisome</keyword>
<dbReference type="OrthoDB" id="9797151at2"/>
<dbReference type="AlphaFoldDB" id="A0A231MZ77"/>
<dbReference type="RefSeq" id="WP_094039536.1">
    <property type="nucleotide sequence ID" value="NZ_CP012621.1"/>
</dbReference>
<name>A0A231MZ77_9GAMM</name>
<dbReference type="Pfam" id="PF00378">
    <property type="entry name" value="ECH_1"/>
    <property type="match status" value="1"/>
</dbReference>
<evidence type="ECO:0000256" key="1">
    <source>
        <dbReference type="ARBA" id="ARBA00004275"/>
    </source>
</evidence>
<dbReference type="InterPro" id="IPR001753">
    <property type="entry name" value="Enoyl-CoA_hydra/iso"/>
</dbReference>
<dbReference type="PANTHER" id="PTHR43684:SF1">
    <property type="entry name" value="ENOYL-COA DELTA ISOMERASE 2"/>
    <property type="match status" value="1"/>
</dbReference>
<evidence type="ECO:0000256" key="2">
    <source>
        <dbReference type="ARBA" id="ARBA00023140"/>
    </source>
</evidence>
<dbReference type="CDD" id="cd06558">
    <property type="entry name" value="crotonase-like"/>
    <property type="match status" value="1"/>
</dbReference>
<dbReference type="GO" id="GO:0004165">
    <property type="term" value="F:delta(3)-delta(2)-enoyl-CoA isomerase activity"/>
    <property type="evidence" value="ECO:0007669"/>
    <property type="project" value="UniProtKB-ARBA"/>
</dbReference>
<keyword evidence="5" id="KW-1185">Reference proteome</keyword>
<dbReference type="EMBL" id="CP012621">
    <property type="protein sequence ID" value="ATG72642.1"/>
    <property type="molecule type" value="Genomic_DNA"/>
</dbReference>
<evidence type="ECO:0000256" key="3">
    <source>
        <dbReference type="ARBA" id="ARBA00023235"/>
    </source>
</evidence>
<dbReference type="Proteomes" id="UP000217763">
    <property type="component" value="Chromosome"/>
</dbReference>
<dbReference type="KEGG" id="zdf:AN401_01285"/>
<proteinExistence type="predicted"/>
<dbReference type="Gene3D" id="3.90.226.10">
    <property type="entry name" value="2-enoyl-CoA Hydratase, Chain A, domain 1"/>
    <property type="match status" value="1"/>
</dbReference>
<protein>
    <submittedName>
        <fullName evidence="4">Uncharacterized protein</fullName>
    </submittedName>
</protein>
<evidence type="ECO:0000313" key="5">
    <source>
        <dbReference type="Proteomes" id="UP000217763"/>
    </source>
</evidence>